<dbReference type="Proteomes" id="UP000265520">
    <property type="component" value="Unassembled WGS sequence"/>
</dbReference>
<evidence type="ECO:0000313" key="1">
    <source>
        <dbReference type="EMBL" id="MCI90802.1"/>
    </source>
</evidence>
<comment type="caution">
    <text evidence="1">The sequence shown here is derived from an EMBL/GenBank/DDBJ whole genome shotgun (WGS) entry which is preliminary data.</text>
</comment>
<protein>
    <submittedName>
        <fullName evidence="1">Uncharacterized protein</fullName>
    </submittedName>
</protein>
<name>A0A392VTM5_9FABA</name>
<dbReference type="EMBL" id="LXQA011254608">
    <property type="protein sequence ID" value="MCI90802.1"/>
    <property type="molecule type" value="Genomic_DNA"/>
</dbReference>
<reference evidence="1 2" key="1">
    <citation type="journal article" date="2018" name="Front. Plant Sci.">
        <title>Red Clover (Trifolium pratense) and Zigzag Clover (T. medium) - A Picture of Genomic Similarities and Differences.</title>
        <authorList>
            <person name="Dluhosova J."/>
            <person name="Istvanek J."/>
            <person name="Nedelnik J."/>
            <person name="Repkova J."/>
        </authorList>
    </citation>
    <scope>NUCLEOTIDE SEQUENCE [LARGE SCALE GENOMIC DNA]</scope>
    <source>
        <strain evidence="2">cv. 10/8</strain>
        <tissue evidence="1">Leaf</tissue>
    </source>
</reference>
<evidence type="ECO:0000313" key="2">
    <source>
        <dbReference type="Proteomes" id="UP000265520"/>
    </source>
</evidence>
<dbReference type="AlphaFoldDB" id="A0A392VTM5"/>
<feature type="non-terminal residue" evidence="1">
    <location>
        <position position="1"/>
    </location>
</feature>
<accession>A0A392VTM5</accession>
<sequence length="24" mass="2778">FRGSEALKPLKVFRGSEALKLQRF</sequence>
<keyword evidence="2" id="KW-1185">Reference proteome</keyword>
<proteinExistence type="predicted"/>
<organism evidence="1 2">
    <name type="scientific">Trifolium medium</name>
    <dbReference type="NCBI Taxonomy" id="97028"/>
    <lineage>
        <taxon>Eukaryota</taxon>
        <taxon>Viridiplantae</taxon>
        <taxon>Streptophyta</taxon>
        <taxon>Embryophyta</taxon>
        <taxon>Tracheophyta</taxon>
        <taxon>Spermatophyta</taxon>
        <taxon>Magnoliopsida</taxon>
        <taxon>eudicotyledons</taxon>
        <taxon>Gunneridae</taxon>
        <taxon>Pentapetalae</taxon>
        <taxon>rosids</taxon>
        <taxon>fabids</taxon>
        <taxon>Fabales</taxon>
        <taxon>Fabaceae</taxon>
        <taxon>Papilionoideae</taxon>
        <taxon>50 kb inversion clade</taxon>
        <taxon>NPAAA clade</taxon>
        <taxon>Hologalegina</taxon>
        <taxon>IRL clade</taxon>
        <taxon>Trifolieae</taxon>
        <taxon>Trifolium</taxon>
    </lineage>
</organism>